<name>W1RWR5_9GAMM</name>
<dbReference type="EMBL" id="AYOZ01000007">
    <property type="protein sequence ID" value="ETI61417.1"/>
    <property type="molecule type" value="Genomic_DNA"/>
</dbReference>
<dbReference type="SUPFAM" id="SSF69917">
    <property type="entry name" value="OMPT-like"/>
    <property type="match status" value="1"/>
</dbReference>
<organism evidence="2 3">
    <name type="scientific">Marinomonas profundimaris</name>
    <dbReference type="NCBI Taxonomy" id="1208321"/>
    <lineage>
        <taxon>Bacteria</taxon>
        <taxon>Pseudomonadati</taxon>
        <taxon>Pseudomonadota</taxon>
        <taxon>Gammaproteobacteria</taxon>
        <taxon>Oceanospirillales</taxon>
        <taxon>Oceanospirillaceae</taxon>
        <taxon>Marinomonas</taxon>
    </lineage>
</organism>
<evidence type="ECO:0000313" key="2">
    <source>
        <dbReference type="EMBL" id="ETI61417.1"/>
    </source>
</evidence>
<dbReference type="AlphaFoldDB" id="W1RWR5"/>
<evidence type="ECO:0000256" key="1">
    <source>
        <dbReference type="SAM" id="SignalP"/>
    </source>
</evidence>
<evidence type="ECO:0000313" key="3">
    <source>
        <dbReference type="Proteomes" id="UP000018857"/>
    </source>
</evidence>
<dbReference type="Proteomes" id="UP000018857">
    <property type="component" value="Unassembled WGS sequence"/>
</dbReference>
<accession>W1RWR5</accession>
<dbReference type="Gene3D" id="2.40.128.100">
    <property type="entry name" value="OPCA outer membrane adhesin/invasin"/>
    <property type="match status" value="1"/>
</dbReference>
<feature type="signal peptide" evidence="1">
    <location>
        <begin position="1"/>
        <end position="19"/>
    </location>
</feature>
<dbReference type="InterPro" id="IPR020080">
    <property type="entry name" value="OM_adhesin/peptidase_omptin"/>
</dbReference>
<dbReference type="PATRIC" id="fig|1208321.3.peg.1087"/>
<protein>
    <recommendedName>
        <fullName evidence="4">Outer membrane protein beta-barrel domain-containing protein</fullName>
    </recommendedName>
</protein>
<keyword evidence="1" id="KW-0732">Signal</keyword>
<dbReference type="GO" id="GO:0004190">
    <property type="term" value="F:aspartic-type endopeptidase activity"/>
    <property type="evidence" value="ECO:0007669"/>
    <property type="project" value="InterPro"/>
</dbReference>
<gene>
    <name evidence="2" type="ORF">D104_05475</name>
</gene>
<dbReference type="STRING" id="1208321.D104_05475"/>
<evidence type="ECO:0008006" key="4">
    <source>
        <dbReference type="Google" id="ProtNLM"/>
    </source>
</evidence>
<feature type="chain" id="PRO_5004808831" description="Outer membrane protein beta-barrel domain-containing protein" evidence="1">
    <location>
        <begin position="20"/>
        <end position="256"/>
    </location>
</feature>
<proteinExistence type="predicted"/>
<dbReference type="RefSeq" id="WP_024023265.1">
    <property type="nucleotide sequence ID" value="NZ_AYOZ01000007.1"/>
</dbReference>
<sequence>MIKLLFAFFLFLFGTAASAAPRLFDLELGPYLSSMDYTESGGISQTGSISGFNARYSAYYPFSVMLIDLSYAHSKLVTESAGKIKNVSNEVYDIRGMIGRALFLNDAYRITPYLGLGFRRSTADSRGKVSSSSVAGYKSQQTYIYNPIGIEIQELAGEKTWVVGGRFEYDSLLIADNETRLDASNSYKNVKVQGKKGYGYHFSLDFRHFLNASGGAIVIEPFYKYWHSSGNNSASLPSSTGSHSSNEWGLALMVSF</sequence>
<dbReference type="OrthoDB" id="597531at2"/>
<reference evidence="2 3" key="1">
    <citation type="journal article" date="2014" name="Genome Announc.">
        <title>Draft Genome Sequence of Marinomonas sp. Strain D104, a Polycyclic Aromatic Hydrocarbon-Degrading Bacterium from the Deep-Sea Sediment of the Arctic Ocean.</title>
        <authorList>
            <person name="Dong C."/>
            <person name="Bai X."/>
            <person name="Lai Q."/>
            <person name="Xie Y."/>
            <person name="Chen X."/>
            <person name="Shao Z."/>
        </authorList>
    </citation>
    <scope>NUCLEOTIDE SEQUENCE [LARGE SCALE GENOMIC DNA]</scope>
    <source>
        <strain evidence="2 3">D104</strain>
    </source>
</reference>
<keyword evidence="3" id="KW-1185">Reference proteome</keyword>
<comment type="caution">
    <text evidence="2">The sequence shown here is derived from an EMBL/GenBank/DDBJ whole genome shotgun (WGS) entry which is preliminary data.</text>
</comment>